<dbReference type="GO" id="GO:0005524">
    <property type="term" value="F:ATP binding"/>
    <property type="evidence" value="ECO:0007669"/>
    <property type="project" value="UniProtKB-UniRule"/>
</dbReference>
<organism evidence="13 14">
    <name type="scientific">Candidatus Limadaptatus stercorigallinarum</name>
    <dbReference type="NCBI Taxonomy" id="2840845"/>
    <lineage>
        <taxon>Bacteria</taxon>
        <taxon>Bacillati</taxon>
        <taxon>Bacillota</taxon>
        <taxon>Clostridia</taxon>
        <taxon>Eubacteriales</taxon>
        <taxon>Candidatus Limadaptatus</taxon>
    </lineage>
</organism>
<dbReference type="PANTHER" id="PTHR11922">
    <property type="entry name" value="GMP SYNTHASE-RELATED"/>
    <property type="match status" value="1"/>
</dbReference>
<reference evidence="13" key="2">
    <citation type="journal article" date="2021" name="PeerJ">
        <title>Extensive microbial diversity within the chicken gut microbiome revealed by metagenomics and culture.</title>
        <authorList>
            <person name="Gilroy R."/>
            <person name="Ravi A."/>
            <person name="Getino M."/>
            <person name="Pursley I."/>
            <person name="Horton D.L."/>
            <person name="Alikhan N.F."/>
            <person name="Baker D."/>
            <person name="Gharbi K."/>
            <person name="Hall N."/>
            <person name="Watson M."/>
            <person name="Adriaenssens E.M."/>
            <person name="Foster-Nyarko E."/>
            <person name="Jarju S."/>
            <person name="Secka A."/>
            <person name="Antonio M."/>
            <person name="Oren A."/>
            <person name="Chaudhuri R.R."/>
            <person name="La Ragione R."/>
            <person name="Hildebrand F."/>
            <person name="Pallen M.J."/>
        </authorList>
    </citation>
    <scope>NUCLEOTIDE SEQUENCE</scope>
    <source>
        <strain evidence="13">1063</strain>
    </source>
</reference>
<feature type="binding site" evidence="11">
    <location>
        <begin position="27"/>
        <end position="33"/>
    </location>
    <ligand>
        <name>ATP</name>
        <dbReference type="ChEBI" id="CHEBI:30616"/>
    </ligand>
</feature>
<keyword evidence="9" id="KW-0315">Glutamine amidotransferase</keyword>
<dbReference type="InterPro" id="IPR001674">
    <property type="entry name" value="GMP_synth_C"/>
</dbReference>
<dbReference type="Pfam" id="PF02540">
    <property type="entry name" value="NAD_synthase"/>
    <property type="match status" value="1"/>
</dbReference>
<evidence type="ECO:0000313" key="13">
    <source>
        <dbReference type="EMBL" id="HIU21169.1"/>
    </source>
</evidence>
<evidence type="ECO:0000256" key="11">
    <source>
        <dbReference type="PROSITE-ProRule" id="PRU00886"/>
    </source>
</evidence>
<dbReference type="CDD" id="cd01997">
    <property type="entry name" value="GMP_synthase_C"/>
    <property type="match status" value="1"/>
</dbReference>
<dbReference type="Pfam" id="PF00958">
    <property type="entry name" value="GMP_synt_C"/>
    <property type="match status" value="1"/>
</dbReference>
<evidence type="ECO:0000256" key="2">
    <source>
        <dbReference type="ARBA" id="ARBA00005153"/>
    </source>
</evidence>
<dbReference type="AlphaFoldDB" id="A0A9D1HRG9"/>
<dbReference type="InterPro" id="IPR022310">
    <property type="entry name" value="NAD/GMP_synthase"/>
</dbReference>
<proteinExistence type="predicted"/>
<evidence type="ECO:0000256" key="6">
    <source>
        <dbReference type="ARBA" id="ARBA00022749"/>
    </source>
</evidence>
<dbReference type="Gene3D" id="3.30.300.10">
    <property type="match status" value="1"/>
</dbReference>
<sequence length="317" mass="35276">MDKNFIEKQVAAIREQVGDKKVLLGLSGGVDSSVCAALIHKAIGNNLICVFVNHGLLRKGEFEQVQQVFREQFGMNLVAVDAEDRFLDKLKGVSDPEKKRKIIGEEFVRVFEEEAKKLGKVEFLAQGTILPDIIESGTDGKNKLVKSHHNVGGLPENIGFEGLVEPVRDLYKFEVREVGCELGLPDFIVDRQPFPGPGLGVRVIGEITREKLNILRDADFIFREEIEKAGLGTKVWQYFAIINDSMSTGVDATGGRTYEHMIALRAINTHDAVTADWVELPYSVLRAASSRIVKEVKGVNRVVYDITTKPPATIEWE</sequence>
<keyword evidence="7 11" id="KW-0658">Purine biosynthesis</keyword>
<evidence type="ECO:0000259" key="12">
    <source>
        <dbReference type="PROSITE" id="PS51553"/>
    </source>
</evidence>
<evidence type="ECO:0000256" key="9">
    <source>
        <dbReference type="ARBA" id="ARBA00022962"/>
    </source>
</evidence>
<comment type="caution">
    <text evidence="13">The sequence shown here is derived from an EMBL/GenBank/DDBJ whole genome shotgun (WGS) entry which is preliminary data.</text>
</comment>
<dbReference type="NCBIfam" id="NF000848">
    <property type="entry name" value="PRK00074.1"/>
    <property type="match status" value="1"/>
</dbReference>
<dbReference type="Gene3D" id="3.40.50.620">
    <property type="entry name" value="HUPs"/>
    <property type="match status" value="1"/>
</dbReference>
<evidence type="ECO:0000256" key="5">
    <source>
        <dbReference type="ARBA" id="ARBA00022741"/>
    </source>
</evidence>
<keyword evidence="6 11" id="KW-0332">GMP biosynthesis</keyword>
<evidence type="ECO:0000256" key="8">
    <source>
        <dbReference type="ARBA" id="ARBA00022840"/>
    </source>
</evidence>
<dbReference type="EC" id="6.3.5.2" evidence="3"/>
<evidence type="ECO:0000256" key="10">
    <source>
        <dbReference type="ARBA" id="ARBA00031356"/>
    </source>
</evidence>
<dbReference type="InterPro" id="IPR025777">
    <property type="entry name" value="GMPS_ATP_PPase_dom"/>
</dbReference>
<comment type="function">
    <text evidence="1">Catalyzes the synthesis of GMP from XMP.</text>
</comment>
<name>A0A9D1HRG9_9FIRM</name>
<reference evidence="13" key="1">
    <citation type="submission" date="2020-10" db="EMBL/GenBank/DDBJ databases">
        <authorList>
            <person name="Gilroy R."/>
        </authorList>
    </citation>
    <scope>NUCLEOTIDE SEQUENCE</scope>
    <source>
        <strain evidence="13">1063</strain>
    </source>
</reference>
<feature type="domain" description="GMPS ATP-PPase" evidence="12">
    <location>
        <begin position="1"/>
        <end position="191"/>
    </location>
</feature>
<evidence type="ECO:0000313" key="14">
    <source>
        <dbReference type="Proteomes" id="UP000824088"/>
    </source>
</evidence>
<dbReference type="InterPro" id="IPR014729">
    <property type="entry name" value="Rossmann-like_a/b/a_fold"/>
</dbReference>
<dbReference type="SUPFAM" id="SSF52402">
    <property type="entry name" value="Adenine nucleotide alpha hydrolases-like"/>
    <property type="match status" value="1"/>
</dbReference>
<protein>
    <recommendedName>
        <fullName evidence="3">GMP synthase (glutamine-hydrolyzing)</fullName>
        <ecNumber evidence="3">6.3.5.2</ecNumber>
    </recommendedName>
    <alternativeName>
        <fullName evidence="10">Glutamine amidotransferase</fullName>
    </alternativeName>
</protein>
<dbReference type="GO" id="GO:0003921">
    <property type="term" value="F:GMP synthase activity"/>
    <property type="evidence" value="ECO:0007669"/>
    <property type="project" value="InterPro"/>
</dbReference>
<gene>
    <name evidence="13" type="primary">guaA</name>
    <name evidence="13" type="ORF">IAD51_02875</name>
</gene>
<dbReference type="Proteomes" id="UP000824088">
    <property type="component" value="Unassembled WGS sequence"/>
</dbReference>
<comment type="pathway">
    <text evidence="2">Purine metabolism; GMP biosynthesis; GMP from XMP (L-Gln route): step 1/1.</text>
</comment>
<keyword evidence="5 11" id="KW-0547">Nucleotide-binding</keyword>
<dbReference type="FunFam" id="3.40.50.620:FF:000001">
    <property type="entry name" value="GMP synthase [glutamine-hydrolyzing]"/>
    <property type="match status" value="1"/>
</dbReference>
<dbReference type="FunFam" id="3.30.300.10:FF:000002">
    <property type="entry name" value="GMP synthase [glutamine-hydrolyzing]"/>
    <property type="match status" value="1"/>
</dbReference>
<evidence type="ECO:0000256" key="4">
    <source>
        <dbReference type="ARBA" id="ARBA00022598"/>
    </source>
</evidence>
<evidence type="ECO:0000256" key="1">
    <source>
        <dbReference type="ARBA" id="ARBA00002332"/>
    </source>
</evidence>
<evidence type="ECO:0000256" key="7">
    <source>
        <dbReference type="ARBA" id="ARBA00022755"/>
    </source>
</evidence>
<dbReference type="GO" id="GO:0005829">
    <property type="term" value="C:cytosol"/>
    <property type="evidence" value="ECO:0007669"/>
    <property type="project" value="TreeGrafter"/>
</dbReference>
<keyword evidence="4 13" id="KW-0436">Ligase</keyword>
<dbReference type="EMBL" id="DVMN01000053">
    <property type="protein sequence ID" value="HIU21169.1"/>
    <property type="molecule type" value="Genomic_DNA"/>
</dbReference>
<evidence type="ECO:0000256" key="3">
    <source>
        <dbReference type="ARBA" id="ARBA00012746"/>
    </source>
</evidence>
<dbReference type="PROSITE" id="PS51553">
    <property type="entry name" value="GMPS_ATP_PPASE"/>
    <property type="match status" value="1"/>
</dbReference>
<accession>A0A9D1HRG9</accession>
<dbReference type="PANTHER" id="PTHR11922:SF2">
    <property type="entry name" value="GMP SYNTHASE [GLUTAMINE-HYDROLYZING]"/>
    <property type="match status" value="1"/>
</dbReference>
<keyword evidence="8 11" id="KW-0067">ATP-binding</keyword>
<dbReference type="NCBIfam" id="TIGR00884">
    <property type="entry name" value="guaA_Cterm"/>
    <property type="match status" value="1"/>
</dbReference>